<dbReference type="GO" id="GO:0016705">
    <property type="term" value="F:oxidoreductase activity, acting on paired donors, with incorporation or reduction of molecular oxygen"/>
    <property type="evidence" value="ECO:0007669"/>
    <property type="project" value="UniProtKB-ARBA"/>
</dbReference>
<name>A0A0M2JYI1_9MYCO</name>
<keyword evidence="4" id="KW-0560">Oxidoreductase</keyword>
<dbReference type="GO" id="GO:0005506">
    <property type="term" value="F:iron ion binding"/>
    <property type="evidence" value="ECO:0007669"/>
    <property type="project" value="InterPro"/>
</dbReference>
<accession>A0A0M2JYI1</accession>
<dbReference type="PATRIC" id="fig|1807.13.peg.5254"/>
<dbReference type="EMBL" id="LAUZ02000094">
    <property type="protein sequence ID" value="KKE99680.1"/>
    <property type="molecule type" value="Genomic_DNA"/>
</dbReference>
<dbReference type="CDD" id="cd08884">
    <property type="entry name" value="RHO_alpha_C_GbcA-like"/>
    <property type="match status" value="1"/>
</dbReference>
<dbReference type="InterPro" id="IPR001663">
    <property type="entry name" value="Rng_hydr_dOase-A"/>
</dbReference>
<evidence type="ECO:0000256" key="1">
    <source>
        <dbReference type="ARBA" id="ARBA00001962"/>
    </source>
</evidence>
<evidence type="ECO:0000313" key="8">
    <source>
        <dbReference type="EMBL" id="KKE99680.1"/>
    </source>
</evidence>
<protein>
    <submittedName>
        <fullName evidence="8">(2Fe-2S)-binding protein</fullName>
    </submittedName>
</protein>
<sequence>MFKQLDPAPVPADGVAAALAPFGQSRMLPREAYVDPAVFDWEQRQVFSGWTCVGRSDDLATVGAQKALGSGAAGVLLVRGEDGAIRAFANTCRHRGHELLPCGAPESAARKARSIVCPYHAWSYRLDGSLRNAPGFTDADGFDANEFGLIELRLVDWHGWLFVDRSGTDGDFAEHVAGWEGVIAPYRPEDLTVVARHSYELATNWKVIAENYQECYHCQSIHPELSRISPPTSGENLDHDGAWMGGWMSIVDGAETMSLDGKSGGLRIAGLSEHEQRTVMYVVAYPNLLISLHPDYVMTHLMTPLAADRTHVECTWAFPKEVAAEPGFDPSYAVDFWDLTNRQDWAACESVQRGLSSPHARPGPLAPDEDGVYQFVTRVARAYADSADPAPGPR</sequence>
<dbReference type="SUPFAM" id="SSF55961">
    <property type="entry name" value="Bet v1-like"/>
    <property type="match status" value="1"/>
</dbReference>
<dbReference type="InterPro" id="IPR017941">
    <property type="entry name" value="Rieske_2Fe-2S"/>
</dbReference>
<dbReference type="Gene3D" id="2.102.10.10">
    <property type="entry name" value="Rieske [2Fe-2S] iron-sulphur domain"/>
    <property type="match status" value="1"/>
</dbReference>
<dbReference type="Pfam" id="PF00848">
    <property type="entry name" value="Ring_hydroxyl_A"/>
    <property type="match status" value="1"/>
</dbReference>
<feature type="domain" description="Rieske" evidence="7">
    <location>
        <begin position="50"/>
        <end position="163"/>
    </location>
</feature>
<dbReference type="PANTHER" id="PTHR43756">
    <property type="entry name" value="CHOLINE MONOOXYGENASE, CHLOROPLASTIC"/>
    <property type="match status" value="1"/>
</dbReference>
<proteinExistence type="predicted"/>
<dbReference type="STRING" id="1807.MOBUDSM44075_02765"/>
<organism evidence="8 9">
    <name type="scientific">Mycolicibacterium obuense</name>
    <dbReference type="NCBI Taxonomy" id="1807"/>
    <lineage>
        <taxon>Bacteria</taxon>
        <taxon>Bacillati</taxon>
        <taxon>Actinomycetota</taxon>
        <taxon>Actinomycetes</taxon>
        <taxon>Mycobacteriales</taxon>
        <taxon>Mycobacteriaceae</taxon>
        <taxon>Mycolicibacterium</taxon>
    </lineage>
</organism>
<dbReference type="CDD" id="cd03469">
    <property type="entry name" value="Rieske_RO_Alpha_N"/>
    <property type="match status" value="1"/>
</dbReference>
<evidence type="ECO:0000256" key="2">
    <source>
        <dbReference type="ARBA" id="ARBA00022714"/>
    </source>
</evidence>
<evidence type="ECO:0000256" key="6">
    <source>
        <dbReference type="ARBA" id="ARBA00023014"/>
    </source>
</evidence>
<comment type="cofactor">
    <cofactor evidence="1">
        <name>Fe cation</name>
        <dbReference type="ChEBI" id="CHEBI:24875"/>
    </cofactor>
</comment>
<dbReference type="RefSeq" id="WP_046365334.1">
    <property type="nucleotide sequence ID" value="NZ_LAUZ02000094.1"/>
</dbReference>
<dbReference type="GO" id="GO:0051537">
    <property type="term" value="F:2 iron, 2 sulfur cluster binding"/>
    <property type="evidence" value="ECO:0007669"/>
    <property type="project" value="UniProtKB-KW"/>
</dbReference>
<comment type="caution">
    <text evidence="8">The sequence shown here is derived from an EMBL/GenBank/DDBJ whole genome shotgun (WGS) entry which is preliminary data.</text>
</comment>
<evidence type="ECO:0000256" key="3">
    <source>
        <dbReference type="ARBA" id="ARBA00022723"/>
    </source>
</evidence>
<dbReference type="PROSITE" id="PS51296">
    <property type="entry name" value="RIESKE"/>
    <property type="match status" value="1"/>
</dbReference>
<dbReference type="Pfam" id="PF00355">
    <property type="entry name" value="Rieske"/>
    <property type="match status" value="1"/>
</dbReference>
<dbReference type="PANTHER" id="PTHR43756:SF5">
    <property type="entry name" value="CHOLINE MONOOXYGENASE, CHLOROPLASTIC"/>
    <property type="match status" value="1"/>
</dbReference>
<evidence type="ECO:0000313" key="9">
    <source>
        <dbReference type="Proteomes" id="UP000034150"/>
    </source>
</evidence>
<keyword evidence="2" id="KW-0001">2Fe-2S</keyword>
<dbReference type="InterPro" id="IPR015879">
    <property type="entry name" value="Ring_hydroxy_dOase_asu_C_dom"/>
</dbReference>
<dbReference type="Gene3D" id="3.90.380.10">
    <property type="entry name" value="Naphthalene 1,2-dioxygenase Alpha Subunit, Chain A, domain 1"/>
    <property type="match status" value="2"/>
</dbReference>
<keyword evidence="5" id="KW-0408">Iron</keyword>
<evidence type="ECO:0000256" key="4">
    <source>
        <dbReference type="ARBA" id="ARBA00023002"/>
    </source>
</evidence>
<gene>
    <name evidence="8" type="ORF">WN67_22775</name>
</gene>
<evidence type="ECO:0000256" key="5">
    <source>
        <dbReference type="ARBA" id="ARBA00023004"/>
    </source>
</evidence>
<dbReference type="InterPro" id="IPR036922">
    <property type="entry name" value="Rieske_2Fe-2S_sf"/>
</dbReference>
<dbReference type="OrthoDB" id="5243643at2"/>
<dbReference type="AlphaFoldDB" id="A0A0M2JYI1"/>
<evidence type="ECO:0000259" key="7">
    <source>
        <dbReference type="PROSITE" id="PS51296"/>
    </source>
</evidence>
<dbReference type="SUPFAM" id="SSF50022">
    <property type="entry name" value="ISP domain"/>
    <property type="match status" value="1"/>
</dbReference>
<reference evidence="8 9" key="1">
    <citation type="journal article" date="2015" name="Genome Announc.">
        <title>Draft Genome Sequence of Mycobacterium obuense Strain UC1, Isolated from Patient Sputum.</title>
        <authorList>
            <person name="Greninger A.L."/>
            <person name="Cunningham G."/>
            <person name="Hsu E.D."/>
            <person name="Yu J.M."/>
            <person name="Chiu C.Y."/>
            <person name="Miller S."/>
        </authorList>
    </citation>
    <scope>NUCLEOTIDE SEQUENCE [LARGE SCALE GENOMIC DNA]</scope>
    <source>
        <strain evidence="8 9">UC1</strain>
    </source>
</reference>
<keyword evidence="6" id="KW-0411">Iron-sulfur</keyword>
<keyword evidence="9" id="KW-1185">Reference proteome</keyword>
<keyword evidence="3" id="KW-0479">Metal-binding</keyword>
<dbReference type="Proteomes" id="UP000034150">
    <property type="component" value="Unassembled WGS sequence"/>
</dbReference>
<dbReference type="GO" id="GO:0004497">
    <property type="term" value="F:monooxygenase activity"/>
    <property type="evidence" value="ECO:0007669"/>
    <property type="project" value="UniProtKB-ARBA"/>
</dbReference>